<protein>
    <submittedName>
        <fullName evidence="1">Uncharacterized protein</fullName>
    </submittedName>
</protein>
<reference evidence="2" key="2">
    <citation type="submission" date="2009-11" db="EMBL/GenBank/DDBJ databases">
        <title>The Genome Sequence of Allomyces macrogynus strain ATCC 38327.</title>
        <authorList>
            <consortium name="The Broad Institute Genome Sequencing Platform"/>
            <person name="Russ C."/>
            <person name="Cuomo C."/>
            <person name="Shea T."/>
            <person name="Young S.K."/>
            <person name="Zeng Q."/>
            <person name="Koehrsen M."/>
            <person name="Haas B."/>
            <person name="Borodovsky M."/>
            <person name="Guigo R."/>
            <person name="Alvarado L."/>
            <person name="Berlin A."/>
            <person name="Borenstein D."/>
            <person name="Chen Z."/>
            <person name="Engels R."/>
            <person name="Freedman E."/>
            <person name="Gellesch M."/>
            <person name="Goldberg J."/>
            <person name="Griggs A."/>
            <person name="Gujja S."/>
            <person name="Heiman D."/>
            <person name="Hepburn T."/>
            <person name="Howarth C."/>
            <person name="Jen D."/>
            <person name="Larson L."/>
            <person name="Lewis B."/>
            <person name="Mehta T."/>
            <person name="Park D."/>
            <person name="Pearson M."/>
            <person name="Roberts A."/>
            <person name="Saif S."/>
            <person name="Shenoy N."/>
            <person name="Sisk P."/>
            <person name="Stolte C."/>
            <person name="Sykes S."/>
            <person name="Walk T."/>
            <person name="White J."/>
            <person name="Yandava C."/>
            <person name="Burger G."/>
            <person name="Gray M.W."/>
            <person name="Holland P.W.H."/>
            <person name="King N."/>
            <person name="Lang F.B.F."/>
            <person name="Roger A.J."/>
            <person name="Ruiz-Trillo I."/>
            <person name="Lander E."/>
            <person name="Nusbaum C."/>
        </authorList>
    </citation>
    <scope>NUCLEOTIDE SEQUENCE [LARGE SCALE GENOMIC DNA]</scope>
    <source>
        <strain evidence="2">ATCC 38327</strain>
    </source>
</reference>
<reference evidence="1 2" key="1">
    <citation type="submission" date="2009-11" db="EMBL/GenBank/DDBJ databases">
        <title>Annotation of Allomyces macrogynus ATCC 38327.</title>
        <authorList>
            <consortium name="The Broad Institute Genome Sequencing Platform"/>
            <person name="Russ C."/>
            <person name="Cuomo C."/>
            <person name="Burger G."/>
            <person name="Gray M.W."/>
            <person name="Holland P.W.H."/>
            <person name="King N."/>
            <person name="Lang F.B.F."/>
            <person name="Roger A.J."/>
            <person name="Ruiz-Trillo I."/>
            <person name="Young S.K."/>
            <person name="Zeng Q."/>
            <person name="Gargeya S."/>
            <person name="Fitzgerald M."/>
            <person name="Haas B."/>
            <person name="Abouelleil A."/>
            <person name="Alvarado L."/>
            <person name="Arachchi H.M."/>
            <person name="Berlin A."/>
            <person name="Chapman S.B."/>
            <person name="Gearin G."/>
            <person name="Goldberg J."/>
            <person name="Griggs A."/>
            <person name="Gujja S."/>
            <person name="Hansen M."/>
            <person name="Heiman D."/>
            <person name="Howarth C."/>
            <person name="Larimer J."/>
            <person name="Lui A."/>
            <person name="MacDonald P.J.P."/>
            <person name="McCowen C."/>
            <person name="Montmayeur A."/>
            <person name="Murphy C."/>
            <person name="Neiman D."/>
            <person name="Pearson M."/>
            <person name="Priest M."/>
            <person name="Roberts A."/>
            <person name="Saif S."/>
            <person name="Shea T."/>
            <person name="Sisk P."/>
            <person name="Stolte C."/>
            <person name="Sykes S."/>
            <person name="Wortman J."/>
            <person name="Nusbaum C."/>
            <person name="Birren B."/>
        </authorList>
    </citation>
    <scope>NUCLEOTIDE SEQUENCE [LARGE SCALE GENOMIC DNA]</scope>
    <source>
        <strain evidence="1 2">ATCC 38327</strain>
    </source>
</reference>
<dbReference type="OrthoDB" id="2684236at2759"/>
<name>A0A0L0SZ53_ALLM3</name>
<proteinExistence type="predicted"/>
<dbReference type="PANTHER" id="PTHR34365">
    <property type="entry name" value="ENOLASE (DUF1399)"/>
    <property type="match status" value="1"/>
</dbReference>
<dbReference type="VEuPathDB" id="FungiDB:AMAG_12424"/>
<dbReference type="InterPro" id="IPR009836">
    <property type="entry name" value="GRDP-like"/>
</dbReference>
<dbReference type="PANTHER" id="PTHR34365:SF7">
    <property type="entry name" value="GLYCINE-RICH DOMAIN-CONTAINING PROTEIN 1"/>
    <property type="match status" value="1"/>
</dbReference>
<dbReference type="AlphaFoldDB" id="A0A0L0SZ53"/>
<evidence type="ECO:0000313" key="1">
    <source>
        <dbReference type="EMBL" id="KNE67690.1"/>
    </source>
</evidence>
<dbReference type="Proteomes" id="UP000054350">
    <property type="component" value="Unassembled WGS sequence"/>
</dbReference>
<dbReference type="Pfam" id="PF07173">
    <property type="entry name" value="GRDP-like"/>
    <property type="match status" value="2"/>
</dbReference>
<evidence type="ECO:0000313" key="2">
    <source>
        <dbReference type="Proteomes" id="UP000054350"/>
    </source>
</evidence>
<dbReference type="STRING" id="578462.A0A0L0SZ53"/>
<keyword evidence="2" id="KW-1185">Reference proteome</keyword>
<sequence length="618" mass="67347">MSTAAVQDPIDFVLQSLPVNDNFDAVDVTNAQKNELTALAAKVGASAAQDVSQVDKAALKNLVNEIGDRIANDVSRDAVMAHTLLLVVFHQNLRDDTNEAKDLAFLCRSEARYLAYMDAVAKAAAEDKSILKNPPLPPLDVALFWHSHMLSPVRYADDMGRRYGSAMIGIEFPLMRLAKMLSNEKIEDQDVGRAFWAANMPADQPFDLTPADVDETKVTGVVVCPSCETKLALNMAEYAAFRLHKQAHACKSCTKSFMLENAAVRRFLTIVKRAPFSAVAGAQVHPKTYMFAGKHQDNAADLAKLFDKAVWAKRVAALPALATWADVKATVFRPMTVACKDDLILPGSRGRFILVQRAFEDVTVGPWSMDMVRAVRRQRRFSAKIERAARAGAHAVYHLHTEALVQYPKFLAAMTTRPKTSLVPTMAIDLAWHTHQLSHVVYARDTGALIGRVANHDDSDDAAAEARMAEGSAALPALWMQLFAEDYRRPNVSCTAGADEKALCGCEDICDLAMAKKKAVCGCEDLCVLAMAKKKALCGCEDLCVLAMAKKKALCGCEDLCVLAMAKKKALCGCEDLCDLAMAKKKALCGCEDLCVLAMAKKKALCGCEDICDLAMME</sequence>
<accession>A0A0L0SZ53</accession>
<gene>
    <name evidence="1" type="ORF">AMAG_12424</name>
</gene>
<organism evidence="1 2">
    <name type="scientific">Allomyces macrogynus (strain ATCC 38327)</name>
    <name type="common">Allomyces javanicus var. macrogynus</name>
    <dbReference type="NCBI Taxonomy" id="578462"/>
    <lineage>
        <taxon>Eukaryota</taxon>
        <taxon>Fungi</taxon>
        <taxon>Fungi incertae sedis</taxon>
        <taxon>Blastocladiomycota</taxon>
        <taxon>Blastocladiomycetes</taxon>
        <taxon>Blastocladiales</taxon>
        <taxon>Blastocladiaceae</taxon>
        <taxon>Allomyces</taxon>
    </lineage>
</organism>
<dbReference type="EMBL" id="GG745354">
    <property type="protein sequence ID" value="KNE67690.1"/>
    <property type="molecule type" value="Genomic_DNA"/>
</dbReference>